<protein>
    <submittedName>
        <fullName evidence="1">Uncharacterized protein</fullName>
    </submittedName>
</protein>
<accession>A0A101JKC4</accession>
<evidence type="ECO:0000313" key="2">
    <source>
        <dbReference type="Proteomes" id="UP000053244"/>
    </source>
</evidence>
<organism evidence="1 2">
    <name type="scientific">Actinoplanes awajinensis subsp. mycoplanecinus</name>
    <dbReference type="NCBI Taxonomy" id="135947"/>
    <lineage>
        <taxon>Bacteria</taxon>
        <taxon>Bacillati</taxon>
        <taxon>Actinomycetota</taxon>
        <taxon>Actinomycetes</taxon>
        <taxon>Micromonosporales</taxon>
        <taxon>Micromonosporaceae</taxon>
        <taxon>Actinoplanes</taxon>
    </lineage>
</organism>
<gene>
    <name evidence="1" type="ORF">ADL15_32835</name>
</gene>
<comment type="caution">
    <text evidence="1">The sequence shown here is derived from an EMBL/GenBank/DDBJ whole genome shotgun (WGS) entry which is preliminary data.</text>
</comment>
<dbReference type="EMBL" id="LLZH01000292">
    <property type="protein sequence ID" value="KUL27996.1"/>
    <property type="molecule type" value="Genomic_DNA"/>
</dbReference>
<sequence>MIGLRQLGDVAIGAVFRAGEKSADTVAELRSRWDQESVRTAGELWAYWILLADRGAAERERGRREAHRVVDAAVEKIAHAPLLDRVIDVQLERVLTVLETEPERIRALVRGQRDSLVGEAVGRVRAGAAAGDEAVDRFTLRMSRRGDTP</sequence>
<name>A0A101JKC4_9ACTN</name>
<dbReference type="RefSeq" id="WP_067699285.1">
    <property type="nucleotide sequence ID" value="NZ_LLZH01000292.1"/>
</dbReference>
<reference evidence="1 2" key="1">
    <citation type="submission" date="2015-10" db="EMBL/GenBank/DDBJ databases">
        <authorList>
            <person name="Gilbert D.G."/>
        </authorList>
    </citation>
    <scope>NUCLEOTIDE SEQUENCE [LARGE SCALE GENOMIC DNA]</scope>
    <source>
        <strain evidence="1 2">NRRL B-16712</strain>
    </source>
</reference>
<proteinExistence type="predicted"/>
<dbReference type="AlphaFoldDB" id="A0A101JKC4"/>
<keyword evidence="2" id="KW-1185">Reference proteome</keyword>
<evidence type="ECO:0000313" key="1">
    <source>
        <dbReference type="EMBL" id="KUL27996.1"/>
    </source>
</evidence>
<dbReference type="OrthoDB" id="3295959at2"/>
<dbReference type="Proteomes" id="UP000053244">
    <property type="component" value="Unassembled WGS sequence"/>
</dbReference>